<sequence>MRQPRVTLGLLVHACHEVIDMPAAVSVDSITGGDQQICFGICS</sequence>
<proteinExistence type="predicted"/>
<evidence type="ECO:0000313" key="1">
    <source>
        <dbReference type="EMBL" id="SNT53654.1"/>
    </source>
</evidence>
<accession>A0A239NGV3</accession>
<dbReference type="Proteomes" id="UP000198280">
    <property type="component" value="Unassembled WGS sequence"/>
</dbReference>
<name>A0A239NGV3_9ACTN</name>
<organism evidence="1 2">
    <name type="scientific">Actinacidiphila glaucinigra</name>
    <dbReference type="NCBI Taxonomy" id="235986"/>
    <lineage>
        <taxon>Bacteria</taxon>
        <taxon>Bacillati</taxon>
        <taxon>Actinomycetota</taxon>
        <taxon>Actinomycetes</taxon>
        <taxon>Kitasatosporales</taxon>
        <taxon>Streptomycetaceae</taxon>
        <taxon>Actinacidiphila</taxon>
    </lineage>
</organism>
<gene>
    <name evidence="1" type="ORF">SAMN05216252_13563</name>
</gene>
<dbReference type="AlphaFoldDB" id="A0A239NGV3"/>
<protein>
    <submittedName>
        <fullName evidence="1">Uncharacterized protein</fullName>
    </submittedName>
</protein>
<evidence type="ECO:0000313" key="2">
    <source>
        <dbReference type="Proteomes" id="UP000198280"/>
    </source>
</evidence>
<keyword evidence="2" id="KW-1185">Reference proteome</keyword>
<reference evidence="1 2" key="1">
    <citation type="submission" date="2017-06" db="EMBL/GenBank/DDBJ databases">
        <authorList>
            <person name="Kim H.J."/>
            <person name="Triplett B.A."/>
        </authorList>
    </citation>
    <scope>NUCLEOTIDE SEQUENCE [LARGE SCALE GENOMIC DNA]</scope>
    <source>
        <strain evidence="1 2">CGMCC 4.1858</strain>
    </source>
</reference>
<dbReference type="EMBL" id="FZOF01000035">
    <property type="protein sequence ID" value="SNT53654.1"/>
    <property type="molecule type" value="Genomic_DNA"/>
</dbReference>